<evidence type="ECO:0000313" key="1">
    <source>
        <dbReference type="EMBL" id="CAG8438988.1"/>
    </source>
</evidence>
<name>A0ACA9JVW1_9GLOM</name>
<evidence type="ECO:0000313" key="2">
    <source>
        <dbReference type="Proteomes" id="UP000789860"/>
    </source>
</evidence>
<proteinExistence type="predicted"/>
<dbReference type="Proteomes" id="UP000789860">
    <property type="component" value="Unassembled WGS sequence"/>
</dbReference>
<accession>A0ACA9JVW1</accession>
<keyword evidence="2" id="KW-1185">Reference proteome</keyword>
<sequence>MPIENISQESGKTSPNSHELRATTNFSNAVYLEEVLEPNETALIRISEENKPKQVLGNTILAKDITPKIQSDNEDLAERTDEVMLGVEQSKRLSGRVLDAST</sequence>
<protein>
    <submittedName>
        <fullName evidence="1">297_t:CDS:1</fullName>
    </submittedName>
</protein>
<reference evidence="1" key="1">
    <citation type="submission" date="2021-06" db="EMBL/GenBank/DDBJ databases">
        <authorList>
            <person name="Kallberg Y."/>
            <person name="Tangrot J."/>
            <person name="Rosling A."/>
        </authorList>
    </citation>
    <scope>NUCLEOTIDE SEQUENCE</scope>
    <source>
        <strain evidence="1">AU212A</strain>
    </source>
</reference>
<gene>
    <name evidence="1" type="ORF">SCALOS_LOCUS484</name>
</gene>
<organism evidence="1 2">
    <name type="scientific">Scutellospora calospora</name>
    <dbReference type="NCBI Taxonomy" id="85575"/>
    <lineage>
        <taxon>Eukaryota</taxon>
        <taxon>Fungi</taxon>
        <taxon>Fungi incertae sedis</taxon>
        <taxon>Mucoromycota</taxon>
        <taxon>Glomeromycotina</taxon>
        <taxon>Glomeromycetes</taxon>
        <taxon>Diversisporales</taxon>
        <taxon>Gigasporaceae</taxon>
        <taxon>Scutellospora</taxon>
    </lineage>
</organism>
<comment type="caution">
    <text evidence="1">The sequence shown here is derived from an EMBL/GenBank/DDBJ whole genome shotgun (WGS) entry which is preliminary data.</text>
</comment>
<dbReference type="EMBL" id="CAJVPM010000233">
    <property type="protein sequence ID" value="CAG8438988.1"/>
    <property type="molecule type" value="Genomic_DNA"/>
</dbReference>